<feature type="non-terminal residue" evidence="1">
    <location>
        <position position="1"/>
    </location>
</feature>
<feature type="non-terminal residue" evidence="1">
    <location>
        <position position="43"/>
    </location>
</feature>
<name>A0A382D307_9ZZZZ</name>
<dbReference type="AlphaFoldDB" id="A0A382D307"/>
<dbReference type="EMBL" id="UINC01037426">
    <property type="protein sequence ID" value="SVB32896.1"/>
    <property type="molecule type" value="Genomic_DNA"/>
</dbReference>
<proteinExistence type="predicted"/>
<accession>A0A382D307</accession>
<dbReference type="Gene3D" id="1.25.40.10">
    <property type="entry name" value="Tetratricopeptide repeat domain"/>
    <property type="match status" value="1"/>
</dbReference>
<reference evidence="1" key="1">
    <citation type="submission" date="2018-05" db="EMBL/GenBank/DDBJ databases">
        <authorList>
            <person name="Lanie J.A."/>
            <person name="Ng W.-L."/>
            <person name="Kazmierczak K.M."/>
            <person name="Andrzejewski T.M."/>
            <person name="Davidsen T.M."/>
            <person name="Wayne K.J."/>
            <person name="Tettelin H."/>
            <person name="Glass J.I."/>
            <person name="Rusch D."/>
            <person name="Podicherti R."/>
            <person name="Tsui H.-C.T."/>
            <person name="Winkler M.E."/>
        </authorList>
    </citation>
    <scope>NUCLEOTIDE SEQUENCE</scope>
</reference>
<organism evidence="1">
    <name type="scientific">marine metagenome</name>
    <dbReference type="NCBI Taxonomy" id="408172"/>
    <lineage>
        <taxon>unclassified sequences</taxon>
        <taxon>metagenomes</taxon>
        <taxon>ecological metagenomes</taxon>
    </lineage>
</organism>
<dbReference type="InterPro" id="IPR011990">
    <property type="entry name" value="TPR-like_helical_dom_sf"/>
</dbReference>
<gene>
    <name evidence="1" type="ORF">METZ01_LOCUS185750</name>
</gene>
<evidence type="ECO:0000313" key="1">
    <source>
        <dbReference type="EMBL" id="SVB32896.1"/>
    </source>
</evidence>
<protein>
    <submittedName>
        <fullName evidence="1">Uncharacterized protein</fullName>
    </submittedName>
</protein>
<sequence length="43" mass="4984">MKDSVDQLLQHGITAHKARQIQDAEQFYRSILQKEPNHADANH</sequence>